<dbReference type="EMBL" id="JBBPBM010000010">
    <property type="protein sequence ID" value="KAK8565759.1"/>
    <property type="molecule type" value="Genomic_DNA"/>
</dbReference>
<keyword evidence="4" id="KW-1185">Reference proteome</keyword>
<evidence type="ECO:0000313" key="1">
    <source>
        <dbReference type="EMBL" id="KAK8565759.1"/>
    </source>
</evidence>
<evidence type="ECO:0000313" key="4">
    <source>
        <dbReference type="Proteomes" id="UP001472677"/>
    </source>
</evidence>
<gene>
    <name evidence="1" type="ORF">V6N12_059313</name>
    <name evidence="2" type="ORF">V6N12_059317</name>
    <name evidence="3" type="ORF">V6N12_059321</name>
</gene>
<organism evidence="3 4">
    <name type="scientific">Hibiscus sabdariffa</name>
    <name type="common">roselle</name>
    <dbReference type="NCBI Taxonomy" id="183260"/>
    <lineage>
        <taxon>Eukaryota</taxon>
        <taxon>Viridiplantae</taxon>
        <taxon>Streptophyta</taxon>
        <taxon>Embryophyta</taxon>
        <taxon>Tracheophyta</taxon>
        <taxon>Spermatophyta</taxon>
        <taxon>Magnoliopsida</taxon>
        <taxon>eudicotyledons</taxon>
        <taxon>Gunneridae</taxon>
        <taxon>Pentapetalae</taxon>
        <taxon>rosids</taxon>
        <taxon>malvids</taxon>
        <taxon>Malvales</taxon>
        <taxon>Malvaceae</taxon>
        <taxon>Malvoideae</taxon>
        <taxon>Hibiscus</taxon>
    </lineage>
</organism>
<sequence length="84" mass="9796">MQQIKSAQKLADYLAHFRADSIVDDAEFIRVCLVPEAKPWTVLGQEGYLQLEMDVLQILFIELVLNRLFIRMKNTFWQNPKEAG</sequence>
<evidence type="ECO:0000313" key="2">
    <source>
        <dbReference type="EMBL" id="KAK8565763.1"/>
    </source>
</evidence>
<dbReference type="Proteomes" id="UP001472677">
    <property type="component" value="Unassembled WGS sequence"/>
</dbReference>
<dbReference type="EMBL" id="JBBPBM010000010">
    <property type="protein sequence ID" value="KAK8565767.1"/>
    <property type="molecule type" value="Genomic_DNA"/>
</dbReference>
<comment type="caution">
    <text evidence="3">The sequence shown here is derived from an EMBL/GenBank/DDBJ whole genome shotgun (WGS) entry which is preliminary data.</text>
</comment>
<proteinExistence type="predicted"/>
<accession>A0ABR2EUR0</accession>
<protein>
    <submittedName>
        <fullName evidence="3">Uncharacterized protein</fullName>
    </submittedName>
</protein>
<evidence type="ECO:0000313" key="3">
    <source>
        <dbReference type="EMBL" id="KAK8565767.1"/>
    </source>
</evidence>
<dbReference type="EMBL" id="JBBPBM010000010">
    <property type="protein sequence ID" value="KAK8565763.1"/>
    <property type="molecule type" value="Genomic_DNA"/>
</dbReference>
<reference evidence="3 4" key="1">
    <citation type="journal article" date="2024" name="G3 (Bethesda)">
        <title>Genome assembly of Hibiscus sabdariffa L. provides insights into metabolisms of medicinal natural products.</title>
        <authorList>
            <person name="Kim T."/>
        </authorList>
    </citation>
    <scope>NUCLEOTIDE SEQUENCE [LARGE SCALE GENOMIC DNA]</scope>
    <source>
        <strain evidence="3">TK-2024</strain>
        <tissue evidence="3">Old leaves</tissue>
    </source>
</reference>
<name>A0ABR2EUR0_9ROSI</name>